<dbReference type="Gene3D" id="1.10.10.10">
    <property type="entry name" value="Winged helix-like DNA-binding domain superfamily/Winged helix DNA-binding domain"/>
    <property type="match status" value="1"/>
</dbReference>
<name>A0A9E4K2P9_9GAMM</name>
<protein>
    <submittedName>
        <fullName evidence="2">Helix-turn-helix domain-containing protein</fullName>
    </submittedName>
</protein>
<dbReference type="InterPro" id="IPR036388">
    <property type="entry name" value="WH-like_DNA-bd_sf"/>
</dbReference>
<feature type="compositionally biased region" description="Basic and acidic residues" evidence="1">
    <location>
        <begin position="133"/>
        <end position="144"/>
    </location>
</feature>
<gene>
    <name evidence="2" type="ORF">JAZ04_03760</name>
</gene>
<sequence>MSISAITWAYDQAIKNPQAKFVLVTLANHADKGGACFPGIDTLSRKTGMHRSTVIRHIGTLINEKFISKVVRSGDGSGRKSNLYQLNLGVDNIGKVADCDIGQCRTVQRQSRILQGQCRTVRPEPSVEPSVEPPDKKTTKKDPDFTPPPEVNLQAWSDLDQYRSTHKVKKVRDTWSSLAKAKACNLLSPLSHEDQMHCVDMTIANGWQGIFPDKLRSTSNGTQTHQPTHAARRRQLHHETYEQMYNEACSAESEVDCSDI</sequence>
<organism evidence="2 3">
    <name type="scientific">Candidatus Thiodiazotropha lotti</name>
    <dbReference type="NCBI Taxonomy" id="2792787"/>
    <lineage>
        <taxon>Bacteria</taxon>
        <taxon>Pseudomonadati</taxon>
        <taxon>Pseudomonadota</taxon>
        <taxon>Gammaproteobacteria</taxon>
        <taxon>Chromatiales</taxon>
        <taxon>Sedimenticolaceae</taxon>
        <taxon>Candidatus Thiodiazotropha</taxon>
    </lineage>
</organism>
<feature type="region of interest" description="Disordered" evidence="1">
    <location>
        <begin position="117"/>
        <end position="150"/>
    </location>
</feature>
<dbReference type="Pfam" id="PF13730">
    <property type="entry name" value="HTH_36"/>
    <property type="match status" value="1"/>
</dbReference>
<reference evidence="2" key="1">
    <citation type="journal article" date="2021" name="Proc. Natl. Acad. Sci. U.S.A.">
        <title>Global biogeography of chemosynthetic symbionts reveals both localized and globally distributed symbiont groups. .</title>
        <authorList>
            <person name="Osvatic J.T."/>
            <person name="Wilkins L.G.E."/>
            <person name="Leibrecht L."/>
            <person name="Leray M."/>
            <person name="Zauner S."/>
            <person name="Polzin J."/>
            <person name="Camacho Y."/>
            <person name="Gros O."/>
            <person name="van Gils J.A."/>
            <person name="Eisen J.A."/>
            <person name="Petersen J.M."/>
            <person name="Yuen B."/>
        </authorList>
    </citation>
    <scope>NUCLEOTIDE SEQUENCE</scope>
    <source>
        <strain evidence="2">MAGL173</strain>
    </source>
</reference>
<dbReference type="AlphaFoldDB" id="A0A9E4K2P9"/>
<dbReference type="Proteomes" id="UP000886687">
    <property type="component" value="Unassembled WGS sequence"/>
</dbReference>
<evidence type="ECO:0000256" key="1">
    <source>
        <dbReference type="SAM" id="MobiDB-lite"/>
    </source>
</evidence>
<dbReference type="EMBL" id="JAEPDI010000001">
    <property type="protein sequence ID" value="MCG7937959.1"/>
    <property type="molecule type" value="Genomic_DNA"/>
</dbReference>
<evidence type="ECO:0000313" key="2">
    <source>
        <dbReference type="EMBL" id="MCG7937959.1"/>
    </source>
</evidence>
<evidence type="ECO:0000313" key="3">
    <source>
        <dbReference type="Proteomes" id="UP000886687"/>
    </source>
</evidence>
<comment type="caution">
    <text evidence="2">The sequence shown here is derived from an EMBL/GenBank/DDBJ whole genome shotgun (WGS) entry which is preliminary data.</text>
</comment>
<proteinExistence type="predicted"/>
<accession>A0A9E4K2P9</accession>